<dbReference type="RefSeq" id="WP_402873220.1">
    <property type="nucleotide sequence ID" value="NZ_JBIYSL010000002.1"/>
</dbReference>
<comment type="caution">
    <text evidence="1">The sequence shown here is derived from an EMBL/GenBank/DDBJ whole genome shotgun (WGS) entry which is preliminary data.</text>
</comment>
<evidence type="ECO:0000313" key="2">
    <source>
        <dbReference type="Proteomes" id="UP001618531"/>
    </source>
</evidence>
<gene>
    <name evidence="1" type="ORF">ACINKY_07705</name>
</gene>
<dbReference type="Proteomes" id="UP001618531">
    <property type="component" value="Unassembled WGS sequence"/>
</dbReference>
<dbReference type="EMBL" id="JBIYSL010000002">
    <property type="protein sequence ID" value="MFK0522085.1"/>
    <property type="molecule type" value="Genomic_DNA"/>
</dbReference>
<proteinExistence type="predicted"/>
<evidence type="ECO:0000313" key="1">
    <source>
        <dbReference type="EMBL" id="MFK0522085.1"/>
    </source>
</evidence>
<dbReference type="Gene3D" id="3.40.50.300">
    <property type="entry name" value="P-loop containing nucleotide triphosphate hydrolases"/>
    <property type="match status" value="1"/>
</dbReference>
<protein>
    <recommendedName>
        <fullName evidence="3">Adenylyl-sulfate kinase</fullName>
    </recommendedName>
</protein>
<dbReference type="SUPFAM" id="SSF52540">
    <property type="entry name" value="P-loop containing nucleoside triphosphate hydrolases"/>
    <property type="match status" value="2"/>
</dbReference>
<name>A0ABW8HR01_9BACL</name>
<dbReference type="NCBIfam" id="NF005250">
    <property type="entry name" value="PRK06761.1"/>
    <property type="match status" value="1"/>
</dbReference>
<sequence length="288" mass="33176">MARQLILVEGLPGSGKSTIAQMISNILIQRGLRVQLFQEGDLNHPADYEGVAFYTVDEFGDLLDAHEACRDILESRAIAYRNGYLIPYRKIKEELGEAFPDHTVQKIFSRDIYELPFEQNKDLITSKWRSFTESVLAANEDTVIIFECCFIQNPLTMGLVKCNQSREDNVNYVLELERMVQALNPLLIYIDQKDIAHTFDKAVKERPEEWSEGFIQYYTNQGWGASRGYHGVPGTVKVLQARKELETEIFQILKIDKYWLDNSEYNLSACQIELENILNEAFKDVEGE</sequence>
<accession>A0ABW8HR01</accession>
<evidence type="ECO:0008006" key="3">
    <source>
        <dbReference type="Google" id="ProtNLM"/>
    </source>
</evidence>
<organism evidence="1 2">
    <name type="scientific">Paenibacillus illinoisensis</name>
    <dbReference type="NCBI Taxonomy" id="59845"/>
    <lineage>
        <taxon>Bacteria</taxon>
        <taxon>Bacillati</taxon>
        <taxon>Bacillota</taxon>
        <taxon>Bacilli</taxon>
        <taxon>Bacillales</taxon>
        <taxon>Paenibacillaceae</taxon>
        <taxon>Paenibacillus</taxon>
    </lineage>
</organism>
<keyword evidence="2" id="KW-1185">Reference proteome</keyword>
<dbReference type="InterPro" id="IPR027417">
    <property type="entry name" value="P-loop_NTPase"/>
</dbReference>
<reference evidence="1 2" key="1">
    <citation type="submission" date="2024-11" db="EMBL/GenBank/DDBJ databases">
        <title>Identification and Characterization of a Novel Fosfomycin Bacillithiol Transferase FosB8 in Paenibacillus illinoisensis.</title>
        <authorList>
            <person name="Lu W."/>
        </authorList>
    </citation>
    <scope>NUCLEOTIDE SEQUENCE [LARGE SCALE GENOMIC DNA]</scope>
    <source>
        <strain evidence="1 2">WP77</strain>
    </source>
</reference>